<dbReference type="SUPFAM" id="SSF52540">
    <property type="entry name" value="P-loop containing nucleoside triphosphate hydrolases"/>
    <property type="match status" value="1"/>
</dbReference>
<reference evidence="5" key="2">
    <citation type="submission" date="2013-12" db="EMBL/GenBank/DDBJ databases">
        <authorList>
            <person name="Yu Y."/>
            <person name="Lee S."/>
            <person name="de Baynast K."/>
            <person name="Wissotski M."/>
            <person name="Liu L."/>
            <person name="Talag J."/>
            <person name="Goicoechea J."/>
            <person name="Angelova A."/>
            <person name="Jetty R."/>
            <person name="Kudrna D."/>
            <person name="Golser W."/>
            <person name="Rivera L."/>
            <person name="Zhang J."/>
            <person name="Wing R."/>
        </authorList>
    </citation>
    <scope>NUCLEOTIDE SEQUENCE</scope>
</reference>
<keyword evidence="1" id="KW-0547">Nucleotide-binding</keyword>
<dbReference type="GO" id="GO:0016887">
    <property type="term" value="F:ATP hydrolysis activity"/>
    <property type="evidence" value="ECO:0007669"/>
    <property type="project" value="InterPro"/>
</dbReference>
<dbReference type="Gramene" id="LPERR12G12240.4">
    <property type="protein sequence ID" value="LPERR12G12240.4"/>
    <property type="gene ID" value="LPERR12G12240"/>
</dbReference>
<proteinExistence type="predicted"/>
<evidence type="ECO:0000256" key="2">
    <source>
        <dbReference type="ARBA" id="ARBA00022840"/>
    </source>
</evidence>
<dbReference type="PANTHER" id="PTHR45644:SF33">
    <property type="entry name" value="AAA+ ATPASE DOMAIN-CONTAINING PROTEIN"/>
    <property type="match status" value="1"/>
</dbReference>
<keyword evidence="2" id="KW-0067">ATP-binding</keyword>
<dbReference type="Pfam" id="PF00004">
    <property type="entry name" value="AAA"/>
    <property type="match status" value="1"/>
</dbReference>
<dbReference type="InterPro" id="IPR051701">
    <property type="entry name" value="Mito_OM_Translocase_MSP1"/>
</dbReference>
<dbReference type="InterPro" id="IPR027417">
    <property type="entry name" value="P-loop_NTPase"/>
</dbReference>
<dbReference type="SMART" id="SM00382">
    <property type="entry name" value="AAA"/>
    <property type="match status" value="1"/>
</dbReference>
<dbReference type="EnsemblPlants" id="LPERR12G12240.4">
    <property type="protein sequence ID" value="LPERR12G12240.4"/>
    <property type="gene ID" value="LPERR12G12240"/>
</dbReference>
<protein>
    <recommendedName>
        <fullName evidence="3">AAA+ ATPase domain-containing protein</fullName>
    </recommendedName>
</protein>
<feature type="domain" description="AAA+ ATPase" evidence="3">
    <location>
        <begin position="119"/>
        <end position="207"/>
    </location>
</feature>
<name>A0A0D9Y035_9ORYZ</name>
<dbReference type="HOGENOM" id="CLU_1322611_0_0_1"/>
<evidence type="ECO:0000259" key="3">
    <source>
        <dbReference type="SMART" id="SM00382"/>
    </source>
</evidence>
<dbReference type="GO" id="GO:0005741">
    <property type="term" value="C:mitochondrial outer membrane"/>
    <property type="evidence" value="ECO:0007669"/>
    <property type="project" value="TreeGrafter"/>
</dbReference>
<dbReference type="PANTHER" id="PTHR45644">
    <property type="entry name" value="AAA ATPASE, PUTATIVE (AFU_ORTHOLOGUE AFUA_2G12920)-RELATED-RELATED"/>
    <property type="match status" value="1"/>
</dbReference>
<dbReference type="AlphaFoldDB" id="A0A0D9Y035"/>
<evidence type="ECO:0000256" key="1">
    <source>
        <dbReference type="ARBA" id="ARBA00022741"/>
    </source>
</evidence>
<dbReference type="Pfam" id="PF24933">
    <property type="entry name" value="DUF7751"/>
    <property type="match status" value="1"/>
</dbReference>
<organism evidence="4 5">
    <name type="scientific">Leersia perrieri</name>
    <dbReference type="NCBI Taxonomy" id="77586"/>
    <lineage>
        <taxon>Eukaryota</taxon>
        <taxon>Viridiplantae</taxon>
        <taxon>Streptophyta</taxon>
        <taxon>Embryophyta</taxon>
        <taxon>Tracheophyta</taxon>
        <taxon>Spermatophyta</taxon>
        <taxon>Magnoliopsida</taxon>
        <taxon>Liliopsida</taxon>
        <taxon>Poales</taxon>
        <taxon>Poaceae</taxon>
        <taxon>BOP clade</taxon>
        <taxon>Oryzoideae</taxon>
        <taxon>Oryzeae</taxon>
        <taxon>Oryzinae</taxon>
        <taxon>Leersia</taxon>
    </lineage>
</organism>
<dbReference type="GO" id="GO:0005524">
    <property type="term" value="F:ATP binding"/>
    <property type="evidence" value="ECO:0007669"/>
    <property type="project" value="UniProtKB-KW"/>
</dbReference>
<dbReference type="Gene3D" id="3.40.50.300">
    <property type="entry name" value="P-loop containing nucleotide triphosphate hydrolases"/>
    <property type="match status" value="1"/>
</dbReference>
<evidence type="ECO:0000313" key="4">
    <source>
        <dbReference type="EnsemblPlants" id="LPERR12G12240.4"/>
    </source>
</evidence>
<dbReference type="InterPro" id="IPR056653">
    <property type="entry name" value="DUF7751"/>
</dbReference>
<sequence length="208" mass="23077">MAPWAKLLSQCSQVGASAMGHLLNDNKVTLPSNQRDAIKDGLKQRIISPDHIEITLENFPYYLSAKTKKFLIRNEFECNDLEELFVKDQLLTDESLDKAVGYALSSHLQHNNPNISNDAKIGVLLFGPPGTGKTLLAKAIATEAGENFINVSMPSVTSMWFREGEYVKAVFALASKISPSVIFIDEIDSMLGMRGTVGEPQYMRRLKK</sequence>
<evidence type="ECO:0000313" key="5">
    <source>
        <dbReference type="Proteomes" id="UP000032180"/>
    </source>
</evidence>
<dbReference type="InterPro" id="IPR003959">
    <property type="entry name" value="ATPase_AAA_core"/>
</dbReference>
<accession>A0A0D9Y035</accession>
<dbReference type="Proteomes" id="UP000032180">
    <property type="component" value="Chromosome 12"/>
</dbReference>
<keyword evidence="5" id="KW-1185">Reference proteome</keyword>
<reference evidence="4 5" key="1">
    <citation type="submission" date="2012-08" db="EMBL/GenBank/DDBJ databases">
        <title>Oryza genome evolution.</title>
        <authorList>
            <person name="Wing R.A."/>
        </authorList>
    </citation>
    <scope>NUCLEOTIDE SEQUENCE</scope>
</reference>
<dbReference type="InterPro" id="IPR003593">
    <property type="entry name" value="AAA+_ATPase"/>
</dbReference>
<reference evidence="4" key="3">
    <citation type="submission" date="2015-04" db="UniProtKB">
        <authorList>
            <consortium name="EnsemblPlants"/>
        </authorList>
    </citation>
    <scope>IDENTIFICATION</scope>
</reference>